<dbReference type="Proteomes" id="UP001304515">
    <property type="component" value="Chromosome"/>
</dbReference>
<keyword evidence="3" id="KW-1185">Reference proteome</keyword>
<proteinExistence type="predicted"/>
<dbReference type="AlphaFoldDB" id="A0AA96EY70"/>
<organism evidence="1">
    <name type="scientific">Flavobacterium capsici</name>
    <dbReference type="NCBI Taxonomy" id="3075618"/>
    <lineage>
        <taxon>Bacteria</taxon>
        <taxon>Pseudomonadati</taxon>
        <taxon>Bacteroidota</taxon>
        <taxon>Flavobacteriia</taxon>
        <taxon>Flavobacteriales</taxon>
        <taxon>Flavobacteriaceae</taxon>
        <taxon>Flavobacterium</taxon>
    </lineage>
</organism>
<evidence type="ECO:0000313" key="2">
    <source>
        <dbReference type="EMBL" id="WNM20837.1"/>
    </source>
</evidence>
<sequence>MNRKLLLTNFIVVFAMAFALLFQSIHSVEHLHQIVTEKACVHEKTDSKTNFTHEHHGLDKCSLCDFTFSQFTSLKKEVFDFCTYNHTSQKIVSLYETIKPNFEGSLFSLRAPPFFIA</sequence>
<dbReference type="EMBL" id="CP134878">
    <property type="protein sequence ID" value="WNM19448.1"/>
    <property type="molecule type" value="Genomic_DNA"/>
</dbReference>
<name>A0AA96EY70_9FLAO</name>
<accession>A0AA96F1A7</accession>
<accession>A0AA96EY70</accession>
<evidence type="ECO:0000313" key="1">
    <source>
        <dbReference type="EMBL" id="WNM19448.1"/>
    </source>
</evidence>
<dbReference type="EMBL" id="CP134890">
    <property type="protein sequence ID" value="WNM20837.1"/>
    <property type="molecule type" value="Genomic_DNA"/>
</dbReference>
<reference evidence="1 3" key="1">
    <citation type="submission" date="2023-09" db="EMBL/GenBank/DDBJ databases">
        <title>Flavobacterium sp. a novel bacteria isolate from Pepper rhizosphere.</title>
        <authorList>
            <person name="Peng Y."/>
            <person name="Lee J."/>
        </authorList>
    </citation>
    <scope>NUCLEOTIDE SEQUENCE</scope>
    <source>
        <strain evidence="1">PMR2A8</strain>
        <strain evidence="2 3">PMTSA4</strain>
    </source>
</reference>
<dbReference type="RefSeq" id="WP_313324340.1">
    <property type="nucleotide sequence ID" value="NZ_CP134878.1"/>
</dbReference>
<protein>
    <submittedName>
        <fullName evidence="1">Uncharacterized protein</fullName>
    </submittedName>
</protein>
<dbReference type="KEGG" id="fcj:RN605_09080"/>
<gene>
    <name evidence="2" type="ORF">RN605_09080</name>
    <name evidence="1" type="ORF">RN608_01910</name>
</gene>
<evidence type="ECO:0000313" key="3">
    <source>
        <dbReference type="Proteomes" id="UP001304515"/>
    </source>
</evidence>